<evidence type="ECO:0000256" key="1">
    <source>
        <dbReference type="ARBA" id="ARBA00004141"/>
    </source>
</evidence>
<evidence type="ECO:0000256" key="4">
    <source>
        <dbReference type="ARBA" id="ARBA00022989"/>
    </source>
</evidence>
<organism evidence="7">
    <name type="scientific">hydrothermal vent metagenome</name>
    <dbReference type="NCBI Taxonomy" id="652676"/>
    <lineage>
        <taxon>unclassified sequences</taxon>
        <taxon>metagenomes</taxon>
        <taxon>ecological metagenomes</taxon>
    </lineage>
</organism>
<evidence type="ECO:0000256" key="5">
    <source>
        <dbReference type="ARBA" id="ARBA00023136"/>
    </source>
</evidence>
<dbReference type="GO" id="GO:0016020">
    <property type="term" value="C:membrane"/>
    <property type="evidence" value="ECO:0007669"/>
    <property type="project" value="UniProtKB-SubCell"/>
</dbReference>
<dbReference type="AlphaFoldDB" id="A0A3B1ATL2"/>
<keyword evidence="5" id="KW-0472">Membrane</keyword>
<dbReference type="PANTHER" id="PTHR31272:SF9">
    <property type="entry name" value="BLL1027 PROTEIN"/>
    <property type="match status" value="1"/>
</dbReference>
<name>A0A3B1ATL2_9ZZZZ</name>
<dbReference type="EMBL" id="UOFS01000025">
    <property type="protein sequence ID" value="VAW96086.1"/>
    <property type="molecule type" value="Genomic_DNA"/>
</dbReference>
<feature type="domain" description="Cytochrome C biogenesis protein transmembrane" evidence="6">
    <location>
        <begin position="227"/>
        <end position="426"/>
    </location>
</feature>
<sequence length="436" mass="47261">MITLLLLTATVLGLLAFFEPCTIATHTLFSVRLHTSSDRTQCCFNFVSVWISRTLLLSGIFVGAVLIFDTPVWSAFIPSILLSVIAVIYVVSRFIYIPIPHFEFFKFLPKGKKLPYSIQLGLTLPACTLPLIMVTAGMAVTVDSILIAFIAALLFSTLFTLPMAFVLYKGIHSDAKQLLSRAAKISPFLTAILLLGTALVLLIPLLNISSEMLKETLQTASIGGIGIAFITGFVFSFNPVSFASVPVMLAYVTKAHEERRALMMGGAFVLGMIITHIVLGIAAALGGEWVKSVMGREWGLFLGPLLIIMGLVWAGWLNIRFRWFGVKGRKVTGIWGAFLLGIPFSVAVCPFCTPALLVTLTASAAIGSVGFGALLLFAFAIGRSIPVIIGAWSMGWLESLNMLSKHQRVLEVTAGVTLIITGLYLLNEYLFIVNFG</sequence>
<evidence type="ECO:0000256" key="2">
    <source>
        <dbReference type="ARBA" id="ARBA00006143"/>
    </source>
</evidence>
<dbReference type="PANTHER" id="PTHR31272">
    <property type="entry name" value="CYTOCHROME C-TYPE BIOGENESIS PROTEIN HI_1454-RELATED"/>
    <property type="match status" value="1"/>
</dbReference>
<comment type="subcellular location">
    <subcellularLocation>
        <location evidence="1">Membrane</location>
        <topology evidence="1">Multi-pass membrane protein</topology>
    </subcellularLocation>
</comment>
<evidence type="ECO:0000313" key="7">
    <source>
        <dbReference type="EMBL" id="VAW96086.1"/>
    </source>
</evidence>
<evidence type="ECO:0000259" key="6">
    <source>
        <dbReference type="Pfam" id="PF02683"/>
    </source>
</evidence>
<reference evidence="7" key="1">
    <citation type="submission" date="2018-06" db="EMBL/GenBank/DDBJ databases">
        <authorList>
            <person name="Zhirakovskaya E."/>
        </authorList>
    </citation>
    <scope>NUCLEOTIDE SEQUENCE</scope>
</reference>
<accession>A0A3B1ATL2</accession>
<keyword evidence="3" id="KW-0812">Transmembrane</keyword>
<comment type="similarity">
    <text evidence="2">Belongs to the DsbD family.</text>
</comment>
<dbReference type="Pfam" id="PF02683">
    <property type="entry name" value="DsbD_TM"/>
    <property type="match status" value="1"/>
</dbReference>
<dbReference type="InterPro" id="IPR003834">
    <property type="entry name" value="Cyt_c_assmbl_TM_dom"/>
</dbReference>
<keyword evidence="4" id="KW-1133">Transmembrane helix</keyword>
<dbReference type="GO" id="GO:0017004">
    <property type="term" value="P:cytochrome complex assembly"/>
    <property type="evidence" value="ECO:0007669"/>
    <property type="project" value="InterPro"/>
</dbReference>
<dbReference type="InterPro" id="IPR051790">
    <property type="entry name" value="Cytochrome_c-biogenesis_DsbD"/>
</dbReference>
<evidence type="ECO:0000256" key="3">
    <source>
        <dbReference type="ARBA" id="ARBA00022692"/>
    </source>
</evidence>
<protein>
    <submittedName>
        <fullName evidence="7">Cytochrome c-type biogenesis protein CcdA (DsbD analog)</fullName>
    </submittedName>
</protein>
<gene>
    <name evidence="7" type="ORF">MNBD_GAMMA22-849</name>
</gene>
<proteinExistence type="inferred from homology"/>